<dbReference type="InterPro" id="IPR000835">
    <property type="entry name" value="HTH_MarR-typ"/>
</dbReference>
<dbReference type="STRING" id="1121449.SAMN02745704_02784"/>
<dbReference type="SMART" id="SM00347">
    <property type="entry name" value="HTH_MARR"/>
    <property type="match status" value="1"/>
</dbReference>
<dbReference type="RefSeq" id="WP_144019518.1">
    <property type="nucleotide sequence ID" value="NZ_FUYC01000029.1"/>
</dbReference>
<dbReference type="EMBL" id="FUYC01000029">
    <property type="protein sequence ID" value="SKA96839.1"/>
    <property type="molecule type" value="Genomic_DNA"/>
</dbReference>
<dbReference type="AlphaFoldDB" id="A0A1T4Y4Y5"/>
<gene>
    <name evidence="2" type="ORF">SAMN02745704_02784</name>
</gene>
<dbReference type="Pfam" id="PF12802">
    <property type="entry name" value="MarR_2"/>
    <property type="match status" value="1"/>
</dbReference>
<feature type="domain" description="HTH marR-type" evidence="1">
    <location>
        <begin position="32"/>
        <end position="132"/>
    </location>
</feature>
<dbReference type="Proteomes" id="UP000190027">
    <property type="component" value="Unassembled WGS sequence"/>
</dbReference>
<sequence>MDGIDRERGKELHDLFREVFLLRDVLEQVMEQTHVQAGLSTPKARILRTLAEEGPATVPDLARALNVSRQFVLKTCNELCTDQYIEFMDNPRHKTSKLASCTQQGIAARNAFRAQENSLIARALPHADRDEIRAATRLLHILTTQIRNRSPAGD</sequence>
<keyword evidence="3" id="KW-1185">Reference proteome</keyword>
<accession>A0A1T4Y4Y5</accession>
<dbReference type="OrthoDB" id="5511415at2"/>
<keyword evidence="2" id="KW-0238">DNA-binding</keyword>
<dbReference type="GO" id="GO:0003700">
    <property type="term" value="F:DNA-binding transcription factor activity"/>
    <property type="evidence" value="ECO:0007669"/>
    <property type="project" value="InterPro"/>
</dbReference>
<proteinExistence type="predicted"/>
<reference evidence="2 3" key="1">
    <citation type="submission" date="2017-02" db="EMBL/GenBank/DDBJ databases">
        <authorList>
            <person name="Peterson S.W."/>
        </authorList>
    </citation>
    <scope>NUCLEOTIDE SEQUENCE [LARGE SCALE GENOMIC DNA]</scope>
    <source>
        <strain evidence="2 3">DSM 16080</strain>
    </source>
</reference>
<dbReference type="Gene3D" id="1.10.10.10">
    <property type="entry name" value="Winged helix-like DNA-binding domain superfamily/Winged helix DNA-binding domain"/>
    <property type="match status" value="1"/>
</dbReference>
<evidence type="ECO:0000259" key="1">
    <source>
        <dbReference type="SMART" id="SM00347"/>
    </source>
</evidence>
<organism evidence="2 3">
    <name type="scientific">Paucidesulfovibrio gracilis DSM 16080</name>
    <dbReference type="NCBI Taxonomy" id="1121449"/>
    <lineage>
        <taxon>Bacteria</taxon>
        <taxon>Pseudomonadati</taxon>
        <taxon>Thermodesulfobacteriota</taxon>
        <taxon>Desulfovibrionia</taxon>
        <taxon>Desulfovibrionales</taxon>
        <taxon>Desulfovibrionaceae</taxon>
        <taxon>Paucidesulfovibrio</taxon>
    </lineage>
</organism>
<dbReference type="SUPFAM" id="SSF46785">
    <property type="entry name" value="Winged helix' DNA-binding domain"/>
    <property type="match status" value="1"/>
</dbReference>
<dbReference type="InterPro" id="IPR036390">
    <property type="entry name" value="WH_DNA-bd_sf"/>
</dbReference>
<name>A0A1T4Y4Y5_9BACT</name>
<evidence type="ECO:0000313" key="2">
    <source>
        <dbReference type="EMBL" id="SKA96839.1"/>
    </source>
</evidence>
<evidence type="ECO:0000313" key="3">
    <source>
        <dbReference type="Proteomes" id="UP000190027"/>
    </source>
</evidence>
<dbReference type="GO" id="GO:0003677">
    <property type="term" value="F:DNA binding"/>
    <property type="evidence" value="ECO:0007669"/>
    <property type="project" value="UniProtKB-KW"/>
</dbReference>
<dbReference type="InterPro" id="IPR036388">
    <property type="entry name" value="WH-like_DNA-bd_sf"/>
</dbReference>
<protein>
    <submittedName>
        <fullName evidence="2">DNA-binding transcriptional regulator, MarR family</fullName>
    </submittedName>
</protein>